<proteinExistence type="inferred from homology"/>
<keyword evidence="3" id="KW-1003">Cell membrane</keyword>
<keyword evidence="4" id="KW-0812">Transmembrane</keyword>
<dbReference type="EMBL" id="CADCUE010000057">
    <property type="protein sequence ID" value="CAA9320089.1"/>
    <property type="molecule type" value="Genomic_DNA"/>
</dbReference>
<evidence type="ECO:0000313" key="7">
    <source>
        <dbReference type="EMBL" id="CAA9320089.1"/>
    </source>
</evidence>
<dbReference type="PIRSF" id="PIRSF019239">
    <property type="entry name" value="MrpE"/>
    <property type="match status" value="1"/>
</dbReference>
<dbReference type="Pfam" id="PF01899">
    <property type="entry name" value="MNHE"/>
    <property type="match status" value="1"/>
</dbReference>
<evidence type="ECO:0000256" key="5">
    <source>
        <dbReference type="ARBA" id="ARBA00022989"/>
    </source>
</evidence>
<protein>
    <submittedName>
        <fullName evidence="7">Na(+) H(+) antiporter subunit E</fullName>
    </submittedName>
</protein>
<evidence type="ECO:0000256" key="1">
    <source>
        <dbReference type="ARBA" id="ARBA00004651"/>
    </source>
</evidence>
<dbReference type="PANTHER" id="PTHR34584">
    <property type="entry name" value="NA(+)/H(+) ANTIPORTER SUBUNIT E1"/>
    <property type="match status" value="1"/>
</dbReference>
<reference evidence="7" key="1">
    <citation type="submission" date="2020-02" db="EMBL/GenBank/DDBJ databases">
        <authorList>
            <person name="Meier V. D."/>
        </authorList>
    </citation>
    <scope>NUCLEOTIDE SEQUENCE</scope>
    <source>
        <strain evidence="7">AVDCRST_MAG16</strain>
    </source>
</reference>
<sequence length="183" mass="19670">MTRSPSWLSVLWLTAVWVGLWGSVSAANVLGGLAVAVVLVRLLPVPREPDRAVVRVVPLLRFAARFAVDLVVSSGQVVVLAVRPRTRLRSAVVAVRVRAASDTLLTVLADAISLTPGTLTIEVDRRRSTLYVHVLDVGGGPDAVDRVRRSVEEQGRRVVEALGSRDARTALSVDLPPSSSSRR</sequence>
<keyword evidence="5" id="KW-1133">Transmembrane helix</keyword>
<evidence type="ECO:0000256" key="4">
    <source>
        <dbReference type="ARBA" id="ARBA00022692"/>
    </source>
</evidence>
<dbReference type="GO" id="GO:0005886">
    <property type="term" value="C:plasma membrane"/>
    <property type="evidence" value="ECO:0007669"/>
    <property type="project" value="UniProtKB-SubCell"/>
</dbReference>
<dbReference type="InterPro" id="IPR002758">
    <property type="entry name" value="Cation_antiport_E"/>
</dbReference>
<comment type="subcellular location">
    <subcellularLocation>
        <location evidence="1">Cell membrane</location>
        <topology evidence="1">Multi-pass membrane protein</topology>
    </subcellularLocation>
</comment>
<dbReference type="NCBIfam" id="NF006521">
    <property type="entry name" value="PRK08965.1-5"/>
    <property type="match status" value="1"/>
</dbReference>
<keyword evidence="6" id="KW-0472">Membrane</keyword>
<gene>
    <name evidence="7" type="ORF">AVDCRST_MAG16-753</name>
</gene>
<evidence type="ECO:0000256" key="6">
    <source>
        <dbReference type="ARBA" id="ARBA00023136"/>
    </source>
</evidence>
<evidence type="ECO:0000256" key="3">
    <source>
        <dbReference type="ARBA" id="ARBA00022475"/>
    </source>
</evidence>
<evidence type="ECO:0000256" key="2">
    <source>
        <dbReference type="ARBA" id="ARBA00006228"/>
    </source>
</evidence>
<dbReference type="GO" id="GO:0008324">
    <property type="term" value="F:monoatomic cation transmembrane transporter activity"/>
    <property type="evidence" value="ECO:0007669"/>
    <property type="project" value="InterPro"/>
</dbReference>
<accession>A0A6J4L5S2</accession>
<organism evidence="7">
    <name type="scientific">uncultured Frankineae bacterium</name>
    <dbReference type="NCBI Taxonomy" id="437475"/>
    <lineage>
        <taxon>Bacteria</taxon>
        <taxon>Bacillati</taxon>
        <taxon>Actinomycetota</taxon>
        <taxon>Actinomycetes</taxon>
        <taxon>Frankiales</taxon>
        <taxon>environmental samples</taxon>
    </lineage>
</organism>
<dbReference type="AlphaFoldDB" id="A0A6J4L5S2"/>
<dbReference type="PANTHER" id="PTHR34584:SF1">
    <property type="entry name" value="NA(+)_H(+) ANTIPORTER SUBUNIT E1"/>
    <property type="match status" value="1"/>
</dbReference>
<name>A0A6J4L5S2_9ACTN</name>
<comment type="similarity">
    <text evidence="2">Belongs to the CPA3 antiporters (TC 2.A.63) subunit E family.</text>
</comment>